<organism evidence="8 9">
    <name type="scientific">Thermoanaerobacter mathranii subsp. mathranii (strain DSM 11426 / CCUG 53645 / CIP 108742 / A3)</name>
    <dbReference type="NCBI Taxonomy" id="583358"/>
    <lineage>
        <taxon>Bacteria</taxon>
        <taxon>Bacillati</taxon>
        <taxon>Bacillota</taxon>
        <taxon>Clostridia</taxon>
        <taxon>Thermoanaerobacterales</taxon>
        <taxon>Thermoanaerobacteraceae</taxon>
        <taxon>Thermoanaerobacter</taxon>
    </lineage>
</organism>
<feature type="domain" description="SLH" evidence="7">
    <location>
        <begin position="1477"/>
        <end position="1536"/>
    </location>
</feature>
<dbReference type="InterPro" id="IPR032291">
    <property type="entry name" value="Abn2_C"/>
</dbReference>
<dbReference type="SUPFAM" id="SSF49899">
    <property type="entry name" value="Concanavalin A-like lectins/glucanases"/>
    <property type="match status" value="2"/>
</dbReference>
<feature type="domain" description="SLH" evidence="7">
    <location>
        <begin position="1416"/>
        <end position="1474"/>
    </location>
</feature>
<dbReference type="InterPro" id="IPR023296">
    <property type="entry name" value="Glyco_hydro_beta-prop_sf"/>
</dbReference>
<dbReference type="Gene3D" id="2.40.128.10">
    <property type="match status" value="1"/>
</dbReference>
<dbReference type="PANTHER" id="PTHR43301:SF3">
    <property type="entry name" value="ARABINAN ENDO-1,5-ALPHA-L-ARABINOSIDASE A-RELATED"/>
    <property type="match status" value="1"/>
</dbReference>
<evidence type="ECO:0000256" key="4">
    <source>
        <dbReference type="ARBA" id="ARBA00022801"/>
    </source>
</evidence>
<dbReference type="CDD" id="cd18832">
    <property type="entry name" value="GH43_GsAbnA-like"/>
    <property type="match status" value="1"/>
</dbReference>
<dbReference type="RefSeq" id="WP_013150632.1">
    <property type="nucleotide sequence ID" value="NC_014209.1"/>
</dbReference>
<keyword evidence="5" id="KW-0326">Glycosidase</keyword>
<proteinExistence type="inferred from homology"/>
<dbReference type="Pfam" id="PF20578">
    <property type="entry name" value="aBig_2"/>
    <property type="match status" value="1"/>
</dbReference>
<comment type="pathway">
    <text evidence="1">Glycan metabolism; L-arabinan degradation.</text>
</comment>
<keyword evidence="9" id="KW-1185">Reference proteome</keyword>
<dbReference type="Proteomes" id="UP000002064">
    <property type="component" value="Chromosome"/>
</dbReference>
<evidence type="ECO:0000256" key="1">
    <source>
        <dbReference type="ARBA" id="ARBA00004834"/>
    </source>
</evidence>
<dbReference type="Pfam" id="PF00395">
    <property type="entry name" value="SLH"/>
    <property type="match status" value="3"/>
</dbReference>
<dbReference type="Pfam" id="PF13385">
    <property type="entry name" value="Laminin_G_3"/>
    <property type="match status" value="2"/>
</dbReference>
<dbReference type="InterPro" id="IPR001119">
    <property type="entry name" value="SLH_dom"/>
</dbReference>
<protein>
    <submittedName>
        <fullName evidence="8">S-layer domain protein</fullName>
    </submittedName>
</protein>
<dbReference type="Pfam" id="PF04616">
    <property type="entry name" value="Glyco_hydro_43"/>
    <property type="match status" value="1"/>
</dbReference>
<dbReference type="PROSITE" id="PS51272">
    <property type="entry name" value="SLH"/>
    <property type="match status" value="3"/>
</dbReference>
<gene>
    <name evidence="8" type="ordered locus">Tmath_1695</name>
</gene>
<evidence type="ECO:0000256" key="3">
    <source>
        <dbReference type="ARBA" id="ARBA00022737"/>
    </source>
</evidence>
<dbReference type="InterPro" id="IPR013320">
    <property type="entry name" value="ConA-like_dom_sf"/>
</dbReference>
<evidence type="ECO:0000313" key="9">
    <source>
        <dbReference type="Proteomes" id="UP000002064"/>
    </source>
</evidence>
<dbReference type="InterPro" id="IPR046780">
    <property type="entry name" value="aBig_2"/>
</dbReference>
<accession>A0ABM5LRV0</accession>
<sequence length="1536" mass="171134">MKAKKDIFKGLIIYCLLLIFLLSNSSIANTKILQESDFQNRLGLIAYYSFDGDLTDQTGNWEAGKVTGDRIDNTGGTMMYSEGKFEQAAVFDGSSGIRLPDGLIKSNKYSVLLWLKPEELTTFTTTFFGAKDMDNWVSLVPGGNAAGQTVVWSHSTTGPVEWYDASIGYKINTNEWTHLAFTIDEGRINVYVNGEIKFTGDDFPNIFDTENAVFGLGVNYWDLPYKGLIDELLIYDGMVLTARQIKNYYETGEIPVAPDVSKSRVEELLAQAKAIKNNGIYTEESYQKLQSVIAAVEEALANDGEKEDWSSEIAALEAAMKALEYAYPIPEFVNVSVHDPSIVKDGDTYYVFGSHIEAAKSMDLMKWTKFTNGYTTPRNALFGDLSENLAGSFAWAGENDSDSKGGFAVWAPQVFWNEDYVNEDGTKGAYMLYYSVSSTYVRSAIGFAVSQNIKGPYKYVDTIVYSGFTIDEAYDYDSDVNKKWTNTNIPSLIKAGILESENPKWFKSDGSYNNLIYPNAIDPNIFYDKSGRLWMTYGSWSGGIFILELDKETGRPIYPGKDGITDDGRLIDRYFGTKIAGGYHKSMEGPYVVYHPDTDYYYLYVSYGWLGADGEYNIRVFRSKNPEGPYVDGRGQNAVLTGNVDHSPIGNKLMGHFLFERKLGDPGTGIGYGYVSPGHNSVYLDTQTGEQYLVFHTRFPQRGEIHEVRVHQLFMNEDGWPVAAPYRYTGETLEPIDKKDIPGEYQFINHEKDISKILKKAVTISLNDDGTISGPVSGTWELIDDYYANITIDGKTYKGVFLRQWTELTETKVITFTALSDEGKSIWGIKTIQRTDEEIVEIIKNELTLGDTSAVISNLTLPTEGIGGATISWTSSNPDVITEDGIVNRPKVGSDDAIVTLTATITKGNYTATKTFIVVVLAKTQPRLVAHYSFDSDLSDKTGNNKESIITGDRINNTGGSITFKDGVVGKAAYLDGKSGILLPNGLISSYVYSVSFWVKPEQLTYFTTTFFGATSERSWVSFVPQGPIEGQSAVWSGEDWYDGVIGMTIPVNEWSHVAFTVDNGKLDVYINGEKKFSGTGFPNVFTTRNAVFGLGVNYWDPPFKGLIDELLIYDGIAISEETIKTYYETGKMVKLDEAGKPEKPEPIELTEPTEPSEEVSQGRVVVENNTTILKVDENKVAKDIKDTSKQEIQFDLTNIGTTPQKALEIPVTVFNLIVEYNKNVVVKLDEVALQFDAKTLTISQEAIDLINKAGTIKLNIHNKGKKEASTFEPVTDAYDITIKAGDKDIKIGSPVKMTFNIEGAKDIRKVGAYYLNETTNQWEYIGGKIDRETNTITFEAKHFSTYAAFQYNKQFKDVSKDNWAYDVINVLASRHIIKGIDENTFLPNKKITRAEFAALMTRALGIEEKPYKGQFNDVKEGAWYANAVEAAYKAGIILGDGKNMRPNDPITREEMAAVIMRVYGKLVEYREDNIGNTTFSDNNKISEWAKNAVANAVKLGIVKGYKDNTFRPKENATRAEAAAMLYRVLEKTGNI</sequence>
<dbReference type="EMBL" id="CP002032">
    <property type="protein sequence ID" value="ADH61400.1"/>
    <property type="molecule type" value="Genomic_DNA"/>
</dbReference>
<evidence type="ECO:0000313" key="8">
    <source>
        <dbReference type="EMBL" id="ADH61400.1"/>
    </source>
</evidence>
<evidence type="ECO:0000256" key="5">
    <source>
        <dbReference type="ARBA" id="ARBA00023295"/>
    </source>
</evidence>
<keyword evidence="4" id="KW-0378">Hydrolase</keyword>
<keyword evidence="3" id="KW-0677">Repeat</keyword>
<dbReference type="Gene3D" id="2.115.10.20">
    <property type="entry name" value="Glycosyl hydrolase domain, family 43"/>
    <property type="match status" value="1"/>
</dbReference>
<dbReference type="PANTHER" id="PTHR43301">
    <property type="entry name" value="ARABINAN ENDO-1,5-ALPHA-L-ARABINOSIDASE"/>
    <property type="match status" value="1"/>
</dbReference>
<name>A0ABM5LRV0_THEM3</name>
<evidence type="ECO:0000256" key="6">
    <source>
        <dbReference type="SAM" id="MobiDB-lite"/>
    </source>
</evidence>
<evidence type="ECO:0000259" key="7">
    <source>
        <dbReference type="PROSITE" id="PS51272"/>
    </source>
</evidence>
<comment type="similarity">
    <text evidence="2">Belongs to the glycosyl hydrolase 43 family.</text>
</comment>
<dbReference type="Gene3D" id="2.60.120.200">
    <property type="match status" value="2"/>
</dbReference>
<evidence type="ECO:0000256" key="2">
    <source>
        <dbReference type="ARBA" id="ARBA00009865"/>
    </source>
</evidence>
<reference evidence="8 9" key="1">
    <citation type="submission" date="2010-05" db="EMBL/GenBank/DDBJ databases">
        <title>Complete sequence of Thermoanaerobacter mathranii subsp. mathranii mathranii str. A3.</title>
        <authorList>
            <consortium name="US DOE Joint Genome Institute"/>
            <person name="Lucas S."/>
            <person name="Copeland A."/>
            <person name="Lapidus A."/>
            <person name="Cheng J.-F."/>
            <person name="Bruce D."/>
            <person name="Goodwin L."/>
            <person name="Pitluck S."/>
            <person name="Held B."/>
            <person name="Detter J.C."/>
            <person name="Han C."/>
            <person name="Tapia R."/>
            <person name="Land M."/>
            <person name="Hauser L."/>
            <person name="Kyrpides N."/>
            <person name="Mikhailova N."/>
            <person name="Zhou J."/>
            <person name="Hemme C."/>
            <person name="Woyke T."/>
        </authorList>
    </citation>
    <scope>NUCLEOTIDE SEQUENCE [LARGE SCALE GENOMIC DNA]</scope>
    <source>
        <strain evidence="8 9">A3</strain>
    </source>
</reference>
<dbReference type="Pfam" id="PF16369">
    <property type="entry name" value="GH43_C"/>
    <property type="match status" value="1"/>
</dbReference>
<feature type="region of interest" description="Disordered" evidence="6">
    <location>
        <begin position="1139"/>
        <end position="1161"/>
    </location>
</feature>
<dbReference type="Gene3D" id="1.20.1270.90">
    <property type="entry name" value="AF1782-like"/>
    <property type="match status" value="1"/>
</dbReference>
<dbReference type="SUPFAM" id="SSF75005">
    <property type="entry name" value="Arabinanase/levansucrase/invertase"/>
    <property type="match status" value="1"/>
</dbReference>
<feature type="domain" description="SLH" evidence="7">
    <location>
        <begin position="1352"/>
        <end position="1415"/>
    </location>
</feature>
<dbReference type="InterPro" id="IPR050727">
    <property type="entry name" value="GH43_arabinanases"/>
</dbReference>
<dbReference type="InterPro" id="IPR006710">
    <property type="entry name" value="Glyco_hydro_43"/>
</dbReference>